<reference evidence="1 2" key="1">
    <citation type="submission" date="2016-10" db="EMBL/GenBank/DDBJ databases">
        <title>The Draft Genome Sequence of Actinokineospora bangkokensis 44EHWT reveals the biosynthetic pathway of antifungal compounds Thailandins with unusual extender unit butylmalonyl-CoA.</title>
        <authorList>
            <person name="Greule A."/>
            <person name="Intra B."/>
            <person name="Flemming S."/>
            <person name="Rommel M.G."/>
            <person name="Panbangred W."/>
            <person name="Bechthold A."/>
        </authorList>
    </citation>
    <scope>NUCLEOTIDE SEQUENCE [LARGE SCALE GENOMIC DNA]</scope>
    <source>
        <strain evidence="1 2">44EHW</strain>
    </source>
</reference>
<organism evidence="1 2">
    <name type="scientific">Actinokineospora bangkokensis</name>
    <dbReference type="NCBI Taxonomy" id="1193682"/>
    <lineage>
        <taxon>Bacteria</taxon>
        <taxon>Bacillati</taxon>
        <taxon>Actinomycetota</taxon>
        <taxon>Actinomycetes</taxon>
        <taxon>Pseudonocardiales</taxon>
        <taxon>Pseudonocardiaceae</taxon>
        <taxon>Actinokineospora</taxon>
    </lineage>
</organism>
<accession>A0A1Q9LEC9</accession>
<dbReference type="AlphaFoldDB" id="A0A1Q9LEC9"/>
<dbReference type="RefSeq" id="WP_075977065.1">
    <property type="nucleotide sequence ID" value="NZ_MKQR01000026.1"/>
</dbReference>
<protein>
    <submittedName>
        <fullName evidence="1">Uncharacterized protein</fullName>
    </submittedName>
</protein>
<dbReference type="EMBL" id="MKQR01000026">
    <property type="protein sequence ID" value="OLR90391.1"/>
    <property type="molecule type" value="Genomic_DNA"/>
</dbReference>
<dbReference type="Proteomes" id="UP000186040">
    <property type="component" value="Unassembled WGS sequence"/>
</dbReference>
<proteinExistence type="predicted"/>
<evidence type="ECO:0000313" key="1">
    <source>
        <dbReference type="EMBL" id="OLR90391.1"/>
    </source>
</evidence>
<comment type="caution">
    <text evidence="1">The sequence shown here is derived from an EMBL/GenBank/DDBJ whole genome shotgun (WGS) entry which is preliminary data.</text>
</comment>
<name>A0A1Q9LEC9_9PSEU</name>
<keyword evidence="2" id="KW-1185">Reference proteome</keyword>
<sequence>MSANPADQHTGSLPQLADLIPEPLSSRWEDSYKQYVRTVAVRATGAGEARVIAEASGAVAQTWRAISNVPGLPWWSVAAVQAAAEVFDEQAGHWHAFADHVAGRREGGR</sequence>
<dbReference type="STRING" id="1193682.BJP25_27455"/>
<gene>
    <name evidence="1" type="ORF">BJP25_27455</name>
</gene>
<evidence type="ECO:0000313" key="2">
    <source>
        <dbReference type="Proteomes" id="UP000186040"/>
    </source>
</evidence>